<evidence type="ECO:0000256" key="4">
    <source>
        <dbReference type="ARBA" id="ARBA00022676"/>
    </source>
</evidence>
<proteinExistence type="inferred from homology"/>
<accession>A0ABT7PE86</accession>
<evidence type="ECO:0000256" key="6">
    <source>
        <dbReference type="ARBA" id="ARBA00022737"/>
    </source>
</evidence>
<feature type="repeat" description="TPR" evidence="8">
    <location>
        <begin position="272"/>
        <end position="305"/>
    </location>
</feature>
<feature type="repeat" description="TPR" evidence="8">
    <location>
        <begin position="306"/>
        <end position="339"/>
    </location>
</feature>
<evidence type="ECO:0000256" key="8">
    <source>
        <dbReference type="PROSITE-ProRule" id="PRU00339"/>
    </source>
</evidence>
<dbReference type="EC" id="2.4.1.255" evidence="3"/>
<feature type="compositionally biased region" description="Polar residues" evidence="9">
    <location>
        <begin position="16"/>
        <end position="35"/>
    </location>
</feature>
<dbReference type="EMBL" id="JASZZN010000003">
    <property type="protein sequence ID" value="MDM4014812.1"/>
    <property type="molecule type" value="Genomic_DNA"/>
</dbReference>
<evidence type="ECO:0000256" key="7">
    <source>
        <dbReference type="ARBA" id="ARBA00022803"/>
    </source>
</evidence>
<dbReference type="InterPro" id="IPR019734">
    <property type="entry name" value="TPR_rpt"/>
</dbReference>
<comment type="pathway">
    <text evidence="1">Protein modification; protein glycosylation.</text>
</comment>
<dbReference type="PROSITE" id="PS50005">
    <property type="entry name" value="TPR"/>
    <property type="match status" value="5"/>
</dbReference>
<comment type="similarity">
    <text evidence="2">Belongs to the glycosyltransferase 41 family. O-GlcNAc transferase subfamily.</text>
</comment>
<dbReference type="Pfam" id="PF14559">
    <property type="entry name" value="TPR_19"/>
    <property type="match status" value="2"/>
</dbReference>
<dbReference type="Pfam" id="PF13844">
    <property type="entry name" value="Glyco_transf_41"/>
    <property type="match status" value="2"/>
</dbReference>
<evidence type="ECO:0000313" key="11">
    <source>
        <dbReference type="EMBL" id="MDM4014812.1"/>
    </source>
</evidence>
<dbReference type="PROSITE" id="PS50293">
    <property type="entry name" value="TPR_REGION"/>
    <property type="match status" value="1"/>
</dbReference>
<dbReference type="InterPro" id="IPR029489">
    <property type="entry name" value="OGT/SEC/SPY_C"/>
</dbReference>
<dbReference type="RefSeq" id="WP_289162450.1">
    <property type="nucleotide sequence ID" value="NZ_JASZZN010000003.1"/>
</dbReference>
<feature type="repeat" description="TPR" evidence="8">
    <location>
        <begin position="204"/>
        <end position="237"/>
    </location>
</feature>
<feature type="compositionally biased region" description="Basic residues" evidence="9">
    <location>
        <begin position="1"/>
        <end position="15"/>
    </location>
</feature>
<dbReference type="SUPFAM" id="SSF53756">
    <property type="entry name" value="UDP-Glycosyltransferase/glycogen phosphorylase"/>
    <property type="match status" value="1"/>
</dbReference>
<dbReference type="InterPro" id="IPR011990">
    <property type="entry name" value="TPR-like_helical_dom_sf"/>
</dbReference>
<evidence type="ECO:0000256" key="2">
    <source>
        <dbReference type="ARBA" id="ARBA00005386"/>
    </source>
</evidence>
<keyword evidence="12" id="KW-1185">Reference proteome</keyword>
<name>A0ABT7PE86_9BACT</name>
<gene>
    <name evidence="11" type="ORF">QTN89_05175</name>
</gene>
<keyword evidence="6" id="KW-0677">Repeat</keyword>
<sequence length="769" mass="86720">MTSRKPLHKRKRRTRSTAGKSLSSTSNESGSDATGRQMTLALDLQRKGKLDGAKQIYCQIISQDPTHSEAWHWLGMTLYSGGAHDDAVACLEKARSFSAKPDELLPHLAIVYHGTGKTSEAIDVLRIAISKDPNNAELHNNLGVFYLETEQYPDARTEFDITLKLQPDFAQASMNLGNCLVKLNQLHDAERLYRSLLQQDGNHLDVMGNLGECLRRQRRYEDALEYLQPVIDSRPQDLNSRLTHARTIASLGRLQRAKELLTNLCGEFPSSELALHYLGSTLHDLGDFVEANVILRRALQRAPNDARIHASLGAVLLDLEQRGEALECFRRAIELDPTLSGAHGCLLYLLTGTPDVSPEEVYQAHLQWGNLHGSKRVISTHRNQRTAIRPLRIGYASADFREHAVAGFFEPLLRLRDAEWFETFCYYEGAIEDDWTRRLKNQSDHWRVTFGYSDDQIVAQVIEDKIDILVDLSGHTVGNRLTAWSQKPAPVQISWLGYPNTTGLDTIDYSFTCEVQNPIDESDRHSETLIRIPGGSFSFQAPPTAPKVSELPAKTRRQVTFGSLHRPFKISASTHDYWATALQACPEARLLAFHTRFTERSASELRSALEQQGIDPARIEIRNQFKGDSYLEIYREIDLALDVTPWAGGTTTMEALWMGIPMIAIYGSSRPSRGTAGIVHHLGHPEWIAKSKQEYRDKTIALAEDIEQLAETRHTLREKVKSTIGNEARFVNEIEKAYRRVWINWCRNPTVMPSLRTPTSVMTNSNPPV</sequence>
<evidence type="ECO:0000256" key="9">
    <source>
        <dbReference type="SAM" id="MobiDB-lite"/>
    </source>
</evidence>
<feature type="domain" description="O-GlcNAc transferase C-terminal" evidence="10">
    <location>
        <begin position="559"/>
        <end position="726"/>
    </location>
</feature>
<evidence type="ECO:0000256" key="3">
    <source>
        <dbReference type="ARBA" id="ARBA00011970"/>
    </source>
</evidence>
<evidence type="ECO:0000313" key="12">
    <source>
        <dbReference type="Proteomes" id="UP001239462"/>
    </source>
</evidence>
<dbReference type="PANTHER" id="PTHR44835:SF1">
    <property type="entry name" value="PROTEIN O-GLCNAC TRANSFERASE"/>
    <property type="match status" value="1"/>
</dbReference>
<dbReference type="Pfam" id="PF13414">
    <property type="entry name" value="TPR_11"/>
    <property type="match status" value="1"/>
</dbReference>
<keyword evidence="7 8" id="KW-0802">TPR repeat</keyword>
<keyword evidence="5" id="KW-0808">Transferase</keyword>
<dbReference type="InterPro" id="IPR051939">
    <property type="entry name" value="Glycosyltr_41/O-GlcNAc_trsf"/>
</dbReference>
<feature type="repeat" description="TPR" evidence="8">
    <location>
        <begin position="136"/>
        <end position="169"/>
    </location>
</feature>
<dbReference type="Gene3D" id="1.25.40.10">
    <property type="entry name" value="Tetratricopeptide repeat domain"/>
    <property type="match status" value="1"/>
</dbReference>
<dbReference type="Pfam" id="PF13432">
    <property type="entry name" value="TPR_16"/>
    <property type="match status" value="1"/>
</dbReference>
<dbReference type="Gene3D" id="3.40.50.2000">
    <property type="entry name" value="Glycogen Phosphorylase B"/>
    <property type="match status" value="1"/>
</dbReference>
<feature type="domain" description="O-GlcNAc transferase C-terminal" evidence="10">
    <location>
        <begin position="385"/>
        <end position="533"/>
    </location>
</feature>
<reference evidence="11 12" key="1">
    <citation type="submission" date="2023-06" db="EMBL/GenBank/DDBJ databases">
        <title>Roseiconus lacunae JC819 isolated from Gulf of Mannar region, Tamil Nadu.</title>
        <authorList>
            <person name="Pk S."/>
            <person name="Ch S."/>
            <person name="Ch V.R."/>
        </authorList>
    </citation>
    <scope>NUCLEOTIDE SEQUENCE [LARGE SCALE GENOMIC DNA]</scope>
    <source>
        <strain evidence="11 12">JC819</strain>
    </source>
</reference>
<dbReference type="PANTHER" id="PTHR44835">
    <property type="entry name" value="UDP-N-ACETYLGLUCOSAMINE--PEPTIDE N-ACETYLGLUCOSAMINYLTRANSFERASE SPINDLY-RELATED"/>
    <property type="match status" value="1"/>
</dbReference>
<feature type="repeat" description="TPR" evidence="8">
    <location>
        <begin position="102"/>
        <end position="135"/>
    </location>
</feature>
<organism evidence="11 12">
    <name type="scientific">Roseiconus lacunae</name>
    <dbReference type="NCBI Taxonomy" id="2605694"/>
    <lineage>
        <taxon>Bacteria</taxon>
        <taxon>Pseudomonadati</taxon>
        <taxon>Planctomycetota</taxon>
        <taxon>Planctomycetia</taxon>
        <taxon>Pirellulales</taxon>
        <taxon>Pirellulaceae</taxon>
        <taxon>Roseiconus</taxon>
    </lineage>
</organism>
<comment type="caution">
    <text evidence="11">The sequence shown here is derived from an EMBL/GenBank/DDBJ whole genome shotgun (WGS) entry which is preliminary data.</text>
</comment>
<keyword evidence="4" id="KW-0328">Glycosyltransferase</keyword>
<evidence type="ECO:0000259" key="10">
    <source>
        <dbReference type="Pfam" id="PF13844"/>
    </source>
</evidence>
<evidence type="ECO:0000256" key="5">
    <source>
        <dbReference type="ARBA" id="ARBA00022679"/>
    </source>
</evidence>
<protein>
    <recommendedName>
        <fullName evidence="3">protein O-GlcNAc transferase</fullName>
        <ecNumber evidence="3">2.4.1.255</ecNumber>
    </recommendedName>
</protein>
<evidence type="ECO:0000256" key="1">
    <source>
        <dbReference type="ARBA" id="ARBA00004922"/>
    </source>
</evidence>
<dbReference type="SUPFAM" id="SSF48452">
    <property type="entry name" value="TPR-like"/>
    <property type="match status" value="1"/>
</dbReference>
<dbReference type="Gene3D" id="3.40.50.11380">
    <property type="match status" value="1"/>
</dbReference>
<feature type="region of interest" description="Disordered" evidence="9">
    <location>
        <begin position="1"/>
        <end position="35"/>
    </location>
</feature>
<dbReference type="Proteomes" id="UP001239462">
    <property type="component" value="Unassembled WGS sequence"/>
</dbReference>
<dbReference type="SMART" id="SM00028">
    <property type="entry name" value="TPR"/>
    <property type="match status" value="8"/>
</dbReference>